<dbReference type="STRING" id="483218.BACPEC_01159"/>
<dbReference type="AlphaFoldDB" id="B7AR49"/>
<accession>B7AR49</accession>
<sequence length="137" mass="16018">MDYDIGEAFAAIEDELISSMIRNFDRHKAEEDELGFNWSMWQAEQLKSLEVYKQTSAKVYKAQFKDINKKIEALIQMSRLEGGLEQEQEILKAIRKGLKAQKGPKGVMGQFFRLNDRKLEALMKATVNDVKRQRRQY</sequence>
<evidence type="ECO:0000313" key="2">
    <source>
        <dbReference type="Proteomes" id="UP000003136"/>
    </source>
</evidence>
<dbReference type="Proteomes" id="UP000003136">
    <property type="component" value="Unassembled WGS sequence"/>
</dbReference>
<evidence type="ECO:0000313" key="1">
    <source>
        <dbReference type="EMBL" id="EEC58171.1"/>
    </source>
</evidence>
<organism evidence="1 2">
    <name type="scientific">[Bacteroides] pectinophilus ATCC 43243</name>
    <dbReference type="NCBI Taxonomy" id="483218"/>
    <lineage>
        <taxon>Bacteria</taxon>
        <taxon>Bacillati</taxon>
        <taxon>Bacillota</taxon>
        <taxon>Clostridia</taxon>
        <taxon>Eubacteriales</taxon>
    </lineage>
</organism>
<protein>
    <submittedName>
        <fullName evidence="1">Uncharacterized protein</fullName>
    </submittedName>
</protein>
<proteinExistence type="predicted"/>
<dbReference type="eggNOG" id="COG5585">
    <property type="taxonomic scope" value="Bacteria"/>
</dbReference>
<comment type="caution">
    <text evidence="1">The sequence shown here is derived from an EMBL/GenBank/DDBJ whole genome shotgun (WGS) entry which is preliminary data.</text>
</comment>
<keyword evidence="2" id="KW-1185">Reference proteome</keyword>
<dbReference type="EMBL" id="ABVQ01000035">
    <property type="protein sequence ID" value="EEC58171.1"/>
    <property type="molecule type" value="Genomic_DNA"/>
</dbReference>
<reference evidence="1 2" key="1">
    <citation type="submission" date="2008-11" db="EMBL/GenBank/DDBJ databases">
        <title>Draft genome sequence of Bacteroides pectinophilus (ATCC 43243).</title>
        <authorList>
            <person name="Sudarsanam P."/>
            <person name="Ley R."/>
            <person name="Guruge J."/>
            <person name="Turnbaugh P.J."/>
            <person name="Mahowald M."/>
            <person name="Liep D."/>
            <person name="Gordon J."/>
        </authorList>
    </citation>
    <scope>NUCLEOTIDE SEQUENCE [LARGE SCALE GENOMIC DNA]</scope>
    <source>
        <strain evidence="1 2">ATCC 43243</strain>
    </source>
</reference>
<dbReference type="HOGENOM" id="CLU_1861213_0_0_9"/>
<reference evidence="1 2" key="2">
    <citation type="submission" date="2008-11" db="EMBL/GenBank/DDBJ databases">
        <authorList>
            <person name="Fulton L."/>
            <person name="Clifton S."/>
            <person name="Fulton B."/>
            <person name="Xu J."/>
            <person name="Minx P."/>
            <person name="Pepin K.H."/>
            <person name="Johnson M."/>
            <person name="Bhonagiri V."/>
            <person name="Nash W.E."/>
            <person name="Mardis E.R."/>
            <person name="Wilson R.K."/>
        </authorList>
    </citation>
    <scope>NUCLEOTIDE SEQUENCE [LARGE SCALE GENOMIC DNA]</scope>
    <source>
        <strain evidence="1 2">ATCC 43243</strain>
    </source>
</reference>
<gene>
    <name evidence="1" type="ORF">BACPEC_01159</name>
</gene>
<name>B7AR49_9FIRM</name>